<sequence>MLDYLEAQTFEKLLADLLERVSDDVDKREGSIIYDALAPTALKLAEMYWDMAILYRRTFAATADGIDLEKCVNEFGVERKKAGKAIRRAIFIGRDEQPLQVALNSLYRLDDLVYRVMENIAPGEFKVEAQMAGAVGNRDYGELLPVEANNKLGKAILTDVIVPGEDEESDESLYQKYLEHIRDKAFGGNRAEYRKKVRAIQGVGGVRLRRAPHGGGSVKVIIIDSDFNAPTPAFIAYVQEIIDPLEYTGDGYGTAPIGHKVTIEGVGEVGITIECELVLNGATIGQIEVQAIEILETYFSELRANWYKDLDINVRITHVESRLLEIEGVEDIISTRLNGVENNINLIEEIPIIAKIVLKEGGT</sequence>
<proteinExistence type="inferred from homology"/>
<dbReference type="PANTHER" id="PTHR37829:SF3">
    <property type="entry name" value="PROTEIN JAYE-RELATED"/>
    <property type="match status" value="1"/>
</dbReference>
<protein>
    <submittedName>
        <fullName evidence="4">Phage tail protein</fullName>
    </submittedName>
</protein>
<evidence type="ECO:0000256" key="1">
    <source>
        <dbReference type="ARBA" id="ARBA00038087"/>
    </source>
</evidence>
<dbReference type="RefSeq" id="WP_264987202.1">
    <property type="nucleotide sequence ID" value="NZ_BRZA01000001.1"/>
</dbReference>
<reference evidence="4" key="1">
    <citation type="submission" date="2022-08" db="EMBL/GenBank/DDBJ databases">
        <title>Draft genome sequence of Lysinibacillus sp. strain KH24.</title>
        <authorList>
            <person name="Kanbe H."/>
            <person name="Itoh H."/>
        </authorList>
    </citation>
    <scope>NUCLEOTIDE SEQUENCE</scope>
    <source>
        <strain evidence="4">KH24</strain>
    </source>
</reference>
<dbReference type="InterPro" id="IPR058530">
    <property type="entry name" value="Baseplate_J-like_C"/>
</dbReference>
<dbReference type="PANTHER" id="PTHR37829">
    <property type="entry name" value="PHAGE-LIKE ELEMENT PBSX PROTEIN XKDT"/>
    <property type="match status" value="1"/>
</dbReference>
<accession>A0ABQ5NGN2</accession>
<dbReference type="Proteomes" id="UP001065593">
    <property type="component" value="Unassembled WGS sequence"/>
</dbReference>
<dbReference type="Pfam" id="PF26079">
    <property type="entry name" value="Baseplate_J_C"/>
    <property type="match status" value="1"/>
</dbReference>
<evidence type="ECO:0000313" key="5">
    <source>
        <dbReference type="Proteomes" id="UP001065593"/>
    </source>
</evidence>
<gene>
    <name evidence="4" type="ORF">LYSBPC_06090</name>
</gene>
<name>A0ABQ5NGN2_9BACI</name>
<comment type="caution">
    <text evidence="4">The sequence shown here is derived from an EMBL/GenBank/DDBJ whole genome shotgun (WGS) entry which is preliminary data.</text>
</comment>
<feature type="domain" description="Baseplate J-like C-terminal" evidence="3">
    <location>
        <begin position="272"/>
        <end position="356"/>
    </location>
</feature>
<keyword evidence="5" id="KW-1185">Reference proteome</keyword>
<feature type="domain" description="Baseplate J-like central" evidence="2">
    <location>
        <begin position="185"/>
        <end position="264"/>
    </location>
</feature>
<dbReference type="Pfam" id="PF26078">
    <property type="entry name" value="Baseplate_J_M"/>
    <property type="match status" value="1"/>
</dbReference>
<organism evidence="4 5">
    <name type="scientific">Lysinibacillus piscis</name>
    <dbReference type="NCBI Taxonomy" id="2518931"/>
    <lineage>
        <taxon>Bacteria</taxon>
        <taxon>Bacillati</taxon>
        <taxon>Bacillota</taxon>
        <taxon>Bacilli</taxon>
        <taxon>Bacillales</taxon>
        <taxon>Bacillaceae</taxon>
        <taxon>Lysinibacillus</taxon>
    </lineage>
</organism>
<evidence type="ECO:0000313" key="4">
    <source>
        <dbReference type="EMBL" id="GLC87482.1"/>
    </source>
</evidence>
<dbReference type="EMBL" id="BRZA01000001">
    <property type="protein sequence ID" value="GLC87482.1"/>
    <property type="molecule type" value="Genomic_DNA"/>
</dbReference>
<dbReference type="InterPro" id="IPR058531">
    <property type="entry name" value="Baseplate_J_M"/>
</dbReference>
<comment type="similarity">
    <text evidence="1">Belongs to the Mu gp47/PBSX XkdT family.</text>
</comment>
<dbReference type="InterPro" id="IPR052399">
    <property type="entry name" value="Phage_Baseplate_Assmbl_Protein"/>
</dbReference>
<evidence type="ECO:0000259" key="3">
    <source>
        <dbReference type="Pfam" id="PF26079"/>
    </source>
</evidence>
<evidence type="ECO:0000259" key="2">
    <source>
        <dbReference type="Pfam" id="PF26078"/>
    </source>
</evidence>